<dbReference type="InterPro" id="IPR029033">
    <property type="entry name" value="His_PPase_superfam"/>
</dbReference>
<dbReference type="CDD" id="cd07067">
    <property type="entry name" value="HP_PGM_like"/>
    <property type="match status" value="1"/>
</dbReference>
<dbReference type="AlphaFoldDB" id="A0A6I4I3G4"/>
<keyword evidence="2" id="KW-1185">Reference proteome</keyword>
<proteinExistence type="predicted"/>
<protein>
    <submittedName>
        <fullName evidence="1">Histidine phosphatase family protein</fullName>
    </submittedName>
</protein>
<evidence type="ECO:0000313" key="1">
    <source>
        <dbReference type="EMBL" id="QQL50708.1"/>
    </source>
</evidence>
<gene>
    <name evidence="1" type="ORF">GO620_004410</name>
</gene>
<accession>A0A6I4I3G4</accession>
<dbReference type="SUPFAM" id="SSF53254">
    <property type="entry name" value="Phosphoglycerate mutase-like"/>
    <property type="match status" value="1"/>
</dbReference>
<dbReference type="Gene3D" id="3.40.50.1240">
    <property type="entry name" value="Phosphoglycerate mutase-like"/>
    <property type="match status" value="1"/>
</dbReference>
<organism evidence="1 2">
    <name type="scientific">Mucilaginibacter ginkgonis</name>
    <dbReference type="NCBI Taxonomy" id="2682091"/>
    <lineage>
        <taxon>Bacteria</taxon>
        <taxon>Pseudomonadati</taxon>
        <taxon>Bacteroidota</taxon>
        <taxon>Sphingobacteriia</taxon>
        <taxon>Sphingobacteriales</taxon>
        <taxon>Sphingobacteriaceae</taxon>
        <taxon>Mucilaginibacter</taxon>
    </lineage>
</organism>
<dbReference type="EMBL" id="CP066775">
    <property type="protein sequence ID" value="QQL50708.1"/>
    <property type="molecule type" value="Genomic_DNA"/>
</dbReference>
<dbReference type="Proteomes" id="UP000429232">
    <property type="component" value="Chromosome"/>
</dbReference>
<dbReference type="KEGG" id="mgik:GO620_004410"/>
<dbReference type="PANTHER" id="PTHR47623:SF1">
    <property type="entry name" value="OS09G0287300 PROTEIN"/>
    <property type="match status" value="1"/>
</dbReference>
<dbReference type="RefSeq" id="WP_157526786.1">
    <property type="nucleotide sequence ID" value="NZ_CP066775.1"/>
</dbReference>
<reference evidence="1 2" key="1">
    <citation type="submission" date="2020-12" db="EMBL/GenBank/DDBJ databases">
        <title>HMF7856_wgs.fasta genome submission.</title>
        <authorList>
            <person name="Kang H."/>
            <person name="Kim H."/>
            <person name="Joh K."/>
        </authorList>
    </citation>
    <scope>NUCLEOTIDE SEQUENCE [LARGE SCALE GENOMIC DNA]</scope>
    <source>
        <strain evidence="1 2">HMF7856</strain>
    </source>
</reference>
<dbReference type="PANTHER" id="PTHR47623">
    <property type="entry name" value="OS09G0287300 PROTEIN"/>
    <property type="match status" value="1"/>
</dbReference>
<dbReference type="InterPro" id="IPR013078">
    <property type="entry name" value="His_Pase_superF_clade-1"/>
</dbReference>
<name>A0A6I4I3G4_9SPHI</name>
<sequence length="156" mass="17070">MKQLLLVRHGKAADDSPQGDFGRELKKSGVADVEQVSTQLKAKNLNIETIITSDAARAKATARIIADHLNISNTAEDHRIYEAGDNTLLKIITSIDEQYHSVMLAGHNPGFSSIATYLSGQFINLHTSGAVLLQFDFDSWQEVSASTGRIVWESES</sequence>
<dbReference type="Pfam" id="PF00300">
    <property type="entry name" value="His_Phos_1"/>
    <property type="match status" value="1"/>
</dbReference>
<evidence type="ECO:0000313" key="2">
    <source>
        <dbReference type="Proteomes" id="UP000429232"/>
    </source>
</evidence>